<gene>
    <name evidence="1" type="ORF">Tco_1111922</name>
</gene>
<reference evidence="1" key="1">
    <citation type="journal article" date="2022" name="Int. J. Mol. Sci.">
        <title>Draft Genome of Tanacetum Coccineum: Genomic Comparison of Closely Related Tanacetum-Family Plants.</title>
        <authorList>
            <person name="Yamashiro T."/>
            <person name="Shiraishi A."/>
            <person name="Nakayama K."/>
            <person name="Satake H."/>
        </authorList>
    </citation>
    <scope>NUCLEOTIDE SEQUENCE</scope>
</reference>
<reference evidence="1" key="2">
    <citation type="submission" date="2022-01" db="EMBL/GenBank/DDBJ databases">
        <authorList>
            <person name="Yamashiro T."/>
            <person name="Shiraishi A."/>
            <person name="Satake H."/>
            <person name="Nakayama K."/>
        </authorList>
    </citation>
    <scope>NUCLEOTIDE SEQUENCE</scope>
</reference>
<sequence>MEMEPDIENMTLNEYLEYEAEKERRSWRNVQSKSSPTRYEGADFNSFHRDKRVTLDFLHYYKDALIDKYYVLMHVSGAWLILGCRETFQAELVGCYTENDEVACECGCCLRKQTWSMA</sequence>
<proteinExistence type="predicted"/>
<keyword evidence="2" id="KW-1185">Reference proteome</keyword>
<comment type="caution">
    <text evidence="1">The sequence shown here is derived from an EMBL/GenBank/DDBJ whole genome shotgun (WGS) entry which is preliminary data.</text>
</comment>
<dbReference type="Proteomes" id="UP001151760">
    <property type="component" value="Unassembled WGS sequence"/>
</dbReference>
<evidence type="ECO:0000313" key="2">
    <source>
        <dbReference type="Proteomes" id="UP001151760"/>
    </source>
</evidence>
<name>A0ABQ5IMZ9_9ASTR</name>
<evidence type="ECO:0000313" key="1">
    <source>
        <dbReference type="EMBL" id="GJU01584.1"/>
    </source>
</evidence>
<dbReference type="EMBL" id="BQNB010020978">
    <property type="protein sequence ID" value="GJU01584.1"/>
    <property type="molecule type" value="Genomic_DNA"/>
</dbReference>
<organism evidence="1 2">
    <name type="scientific">Tanacetum coccineum</name>
    <dbReference type="NCBI Taxonomy" id="301880"/>
    <lineage>
        <taxon>Eukaryota</taxon>
        <taxon>Viridiplantae</taxon>
        <taxon>Streptophyta</taxon>
        <taxon>Embryophyta</taxon>
        <taxon>Tracheophyta</taxon>
        <taxon>Spermatophyta</taxon>
        <taxon>Magnoliopsida</taxon>
        <taxon>eudicotyledons</taxon>
        <taxon>Gunneridae</taxon>
        <taxon>Pentapetalae</taxon>
        <taxon>asterids</taxon>
        <taxon>campanulids</taxon>
        <taxon>Asterales</taxon>
        <taxon>Asteraceae</taxon>
        <taxon>Asteroideae</taxon>
        <taxon>Anthemideae</taxon>
        <taxon>Anthemidinae</taxon>
        <taxon>Tanacetum</taxon>
    </lineage>
</organism>
<protein>
    <submittedName>
        <fullName evidence="1">Uncharacterized protein</fullName>
    </submittedName>
</protein>
<accession>A0ABQ5IMZ9</accession>